<gene>
    <name evidence="3" type="ORF">ACFQNG_00915</name>
</gene>
<dbReference type="SUPFAM" id="SSF55166">
    <property type="entry name" value="Hedgehog/DD-peptidase"/>
    <property type="match status" value="1"/>
</dbReference>
<sequence>MFKESWSRWLGIIIVVIGLVLFLAYWQAQSAQYSLTGLYPQVAQATEQLIKNCKERGIAIKITEGFRSFEKQDQLYAKGRTVPGEIVTYAEGGESYHNYGLAVDFALFDAKRKRLSWDMERDGNKNGVSDWEEVAQEAKKLGFDWGGDWSRFKDYPHLEMTFGQSIVGLKATMKLREWMMGETVPKEKGE</sequence>
<keyword evidence="4" id="KW-1185">Reference proteome</keyword>
<keyword evidence="1" id="KW-0812">Transmembrane</keyword>
<dbReference type="RefSeq" id="WP_379862911.1">
    <property type="nucleotide sequence ID" value="NZ_JBHTBW010000003.1"/>
</dbReference>
<reference evidence="4" key="1">
    <citation type="journal article" date="2019" name="Int. J. Syst. Evol. Microbiol.">
        <title>The Global Catalogue of Microorganisms (GCM) 10K type strain sequencing project: providing services to taxonomists for standard genome sequencing and annotation.</title>
        <authorList>
            <consortium name="The Broad Institute Genomics Platform"/>
            <consortium name="The Broad Institute Genome Sequencing Center for Infectious Disease"/>
            <person name="Wu L."/>
            <person name="Ma J."/>
        </authorList>
    </citation>
    <scope>NUCLEOTIDE SEQUENCE [LARGE SCALE GENOMIC DNA]</scope>
    <source>
        <strain evidence="4">CGMCC 1.12942</strain>
    </source>
</reference>
<dbReference type="InterPro" id="IPR052179">
    <property type="entry name" value="DD-CPase-like"/>
</dbReference>
<dbReference type="Proteomes" id="UP001596500">
    <property type="component" value="Unassembled WGS sequence"/>
</dbReference>
<keyword evidence="1" id="KW-0472">Membrane</keyword>
<dbReference type="InterPro" id="IPR039561">
    <property type="entry name" value="Peptidase_M15C"/>
</dbReference>
<feature type="domain" description="Peptidase M15C" evidence="2">
    <location>
        <begin position="93"/>
        <end position="160"/>
    </location>
</feature>
<name>A0ABW2RFE4_9BACL</name>
<dbReference type="EMBL" id="JBHTBW010000003">
    <property type="protein sequence ID" value="MFC7439730.1"/>
    <property type="molecule type" value="Genomic_DNA"/>
</dbReference>
<organism evidence="3 4">
    <name type="scientific">Laceyella putida</name>
    <dbReference type="NCBI Taxonomy" id="110101"/>
    <lineage>
        <taxon>Bacteria</taxon>
        <taxon>Bacillati</taxon>
        <taxon>Bacillota</taxon>
        <taxon>Bacilli</taxon>
        <taxon>Bacillales</taxon>
        <taxon>Thermoactinomycetaceae</taxon>
        <taxon>Laceyella</taxon>
    </lineage>
</organism>
<feature type="transmembrane region" description="Helical" evidence="1">
    <location>
        <begin position="6"/>
        <end position="26"/>
    </location>
</feature>
<dbReference type="PANTHER" id="PTHR34385">
    <property type="entry name" value="D-ALANYL-D-ALANINE CARBOXYPEPTIDASE"/>
    <property type="match status" value="1"/>
</dbReference>
<dbReference type="Gene3D" id="3.30.1380.10">
    <property type="match status" value="1"/>
</dbReference>
<evidence type="ECO:0000313" key="4">
    <source>
        <dbReference type="Proteomes" id="UP001596500"/>
    </source>
</evidence>
<comment type="caution">
    <text evidence="3">The sequence shown here is derived from an EMBL/GenBank/DDBJ whole genome shotgun (WGS) entry which is preliminary data.</text>
</comment>
<dbReference type="InterPro" id="IPR009045">
    <property type="entry name" value="Zn_M74/Hedgehog-like"/>
</dbReference>
<evidence type="ECO:0000256" key="1">
    <source>
        <dbReference type="SAM" id="Phobius"/>
    </source>
</evidence>
<dbReference type="CDD" id="cd14845">
    <property type="entry name" value="L-Ala-D-Glu_peptidase_like"/>
    <property type="match status" value="1"/>
</dbReference>
<accession>A0ABW2RFE4</accession>
<keyword evidence="1" id="KW-1133">Transmembrane helix</keyword>
<dbReference type="Pfam" id="PF13539">
    <property type="entry name" value="Peptidase_M15_4"/>
    <property type="match status" value="1"/>
</dbReference>
<dbReference type="PANTHER" id="PTHR34385:SF1">
    <property type="entry name" value="PEPTIDOGLYCAN L-ALANYL-D-GLUTAMATE ENDOPEPTIDASE CWLK"/>
    <property type="match status" value="1"/>
</dbReference>
<evidence type="ECO:0000313" key="3">
    <source>
        <dbReference type="EMBL" id="MFC7439730.1"/>
    </source>
</evidence>
<protein>
    <submittedName>
        <fullName evidence="3">M15 family metallopeptidase</fullName>
    </submittedName>
</protein>
<proteinExistence type="predicted"/>
<evidence type="ECO:0000259" key="2">
    <source>
        <dbReference type="Pfam" id="PF13539"/>
    </source>
</evidence>